<protein>
    <submittedName>
        <fullName evidence="1">Polyketide cyclase/dehydrase/lipid transport protein</fullName>
    </submittedName>
</protein>
<sequence>MTQVRSSVSRLVNAPRAEVWAAVSDPGRMAEWIATHDHWIGHTPRSLEAGAKVRAQVTMFSMVGTIEMTVADCRAPKTLQLTGVGIAGTHLTYTLTLSSEDTAESLVTLETCLGGAALRDADAAIIERATTMEAKRSLRRLADGFAVAPRP</sequence>
<gene>
    <name evidence="1" type="ORF">DFR68_101177</name>
</gene>
<dbReference type="EMBL" id="QQAZ01000001">
    <property type="protein sequence ID" value="RDI55344.1"/>
    <property type="molecule type" value="Genomic_DNA"/>
</dbReference>
<dbReference type="InterPro" id="IPR023393">
    <property type="entry name" value="START-like_dom_sf"/>
</dbReference>
<accession>A0A370HDN9</accession>
<proteinExistence type="predicted"/>
<dbReference type="CDD" id="cd07812">
    <property type="entry name" value="SRPBCC"/>
    <property type="match status" value="1"/>
</dbReference>
<organism evidence="1 2">
    <name type="scientific">Nocardia mexicana</name>
    <dbReference type="NCBI Taxonomy" id="279262"/>
    <lineage>
        <taxon>Bacteria</taxon>
        <taxon>Bacillati</taxon>
        <taxon>Actinomycetota</taxon>
        <taxon>Actinomycetes</taxon>
        <taxon>Mycobacteriales</taxon>
        <taxon>Nocardiaceae</taxon>
        <taxon>Nocardia</taxon>
    </lineage>
</organism>
<keyword evidence="2" id="KW-1185">Reference proteome</keyword>
<dbReference type="SUPFAM" id="SSF55961">
    <property type="entry name" value="Bet v1-like"/>
    <property type="match status" value="1"/>
</dbReference>
<dbReference type="Proteomes" id="UP000255355">
    <property type="component" value="Unassembled WGS sequence"/>
</dbReference>
<dbReference type="RefSeq" id="WP_307719308.1">
    <property type="nucleotide sequence ID" value="NZ_QQAZ01000001.1"/>
</dbReference>
<name>A0A370HDN9_9NOCA</name>
<dbReference type="AlphaFoldDB" id="A0A370HDN9"/>
<dbReference type="Gene3D" id="3.30.530.20">
    <property type="match status" value="1"/>
</dbReference>
<dbReference type="Pfam" id="PF10604">
    <property type="entry name" value="Polyketide_cyc2"/>
    <property type="match status" value="1"/>
</dbReference>
<evidence type="ECO:0000313" key="1">
    <source>
        <dbReference type="EMBL" id="RDI55344.1"/>
    </source>
</evidence>
<dbReference type="InterPro" id="IPR019587">
    <property type="entry name" value="Polyketide_cyclase/dehydratase"/>
</dbReference>
<dbReference type="STRING" id="1210089.GCA_001613165_02192"/>
<evidence type="ECO:0000313" key="2">
    <source>
        <dbReference type="Proteomes" id="UP000255355"/>
    </source>
</evidence>
<reference evidence="1 2" key="1">
    <citation type="submission" date="2018-07" db="EMBL/GenBank/DDBJ databases">
        <title>Genomic Encyclopedia of Type Strains, Phase IV (KMG-IV): sequencing the most valuable type-strain genomes for metagenomic binning, comparative biology and taxonomic classification.</title>
        <authorList>
            <person name="Goeker M."/>
        </authorList>
    </citation>
    <scope>NUCLEOTIDE SEQUENCE [LARGE SCALE GENOMIC DNA]</scope>
    <source>
        <strain evidence="1 2">DSM 44952</strain>
    </source>
</reference>
<comment type="caution">
    <text evidence="1">The sequence shown here is derived from an EMBL/GenBank/DDBJ whole genome shotgun (WGS) entry which is preliminary data.</text>
</comment>